<comment type="similarity">
    <text evidence="2">Belongs to the cytochrome P450 family.</text>
</comment>
<organism evidence="9 10">
    <name type="scientific">Ophiocordyceps australis</name>
    <dbReference type="NCBI Taxonomy" id="1399860"/>
    <lineage>
        <taxon>Eukaryota</taxon>
        <taxon>Fungi</taxon>
        <taxon>Dikarya</taxon>
        <taxon>Ascomycota</taxon>
        <taxon>Pezizomycotina</taxon>
        <taxon>Sordariomycetes</taxon>
        <taxon>Hypocreomycetidae</taxon>
        <taxon>Hypocreales</taxon>
        <taxon>Ophiocordycipitaceae</taxon>
        <taxon>Ophiocordyceps</taxon>
    </lineage>
</organism>
<dbReference type="SUPFAM" id="SSF48264">
    <property type="entry name" value="Cytochrome P450"/>
    <property type="match status" value="1"/>
</dbReference>
<keyword evidence="3" id="KW-0349">Heme</keyword>
<name>A0A2C5YQS8_9HYPO</name>
<dbReference type="EMBL" id="NJEU01000967">
    <property type="protein sequence ID" value="PHH69271.1"/>
    <property type="molecule type" value="Genomic_DNA"/>
</dbReference>
<evidence type="ECO:0000256" key="7">
    <source>
        <dbReference type="ARBA" id="ARBA00023033"/>
    </source>
</evidence>
<dbReference type="GO" id="GO:0016705">
    <property type="term" value="F:oxidoreductase activity, acting on paired donors, with incorporation or reduction of molecular oxygen"/>
    <property type="evidence" value="ECO:0007669"/>
    <property type="project" value="InterPro"/>
</dbReference>
<dbReference type="InterPro" id="IPR050121">
    <property type="entry name" value="Cytochrome_P450_monoxygenase"/>
</dbReference>
<feature type="transmembrane region" description="Helical" evidence="8">
    <location>
        <begin position="6"/>
        <end position="28"/>
    </location>
</feature>
<comment type="cofactor">
    <cofactor evidence="1">
        <name>heme</name>
        <dbReference type="ChEBI" id="CHEBI:30413"/>
    </cofactor>
</comment>
<keyword evidence="8" id="KW-1133">Transmembrane helix</keyword>
<dbReference type="OrthoDB" id="3934656at2759"/>
<proteinExistence type="inferred from homology"/>
<evidence type="ECO:0000256" key="6">
    <source>
        <dbReference type="ARBA" id="ARBA00023004"/>
    </source>
</evidence>
<evidence type="ECO:0000256" key="2">
    <source>
        <dbReference type="ARBA" id="ARBA00010617"/>
    </source>
</evidence>
<evidence type="ECO:0000256" key="3">
    <source>
        <dbReference type="ARBA" id="ARBA00022617"/>
    </source>
</evidence>
<dbReference type="Proteomes" id="UP000224854">
    <property type="component" value="Unassembled WGS sequence"/>
</dbReference>
<accession>A0A2C5YQS8</accession>
<evidence type="ECO:0000256" key="4">
    <source>
        <dbReference type="ARBA" id="ARBA00022723"/>
    </source>
</evidence>
<dbReference type="GO" id="GO:0020037">
    <property type="term" value="F:heme binding"/>
    <property type="evidence" value="ECO:0007669"/>
    <property type="project" value="InterPro"/>
</dbReference>
<dbReference type="PANTHER" id="PTHR24305:SF77">
    <property type="entry name" value="CYTOCHROME P450 MONOOXYGENASE"/>
    <property type="match status" value="1"/>
</dbReference>
<dbReference type="AlphaFoldDB" id="A0A2C5YQS8"/>
<evidence type="ECO:0000313" key="9">
    <source>
        <dbReference type="EMBL" id="PHH69271.1"/>
    </source>
</evidence>
<evidence type="ECO:0000256" key="1">
    <source>
        <dbReference type="ARBA" id="ARBA00001971"/>
    </source>
</evidence>
<gene>
    <name evidence="9" type="ORF">CDD82_7866</name>
</gene>
<keyword evidence="8" id="KW-0812">Transmembrane</keyword>
<sequence>MGTITYPLLVSALVLWYLISSIVAWYRLRHFPGPLLARFSHLHHLYTAFTKKAYLKYANLGQTYGQNARSLIRIGPNDLITSDPHIIRRMSAVRSYYRRAPWYLGMVVDPRSENIMGTVDVKWHNRLKRMTAPAYRKSSEVEEAIDSQLMALVDLFRREYLSEPEKQRYRPVNFGTICKLFTLDFATRLALGKETGCLATNSDVDGIIQYFDD</sequence>
<keyword evidence="5" id="KW-0560">Oxidoreductase</keyword>
<keyword evidence="8" id="KW-0472">Membrane</keyword>
<keyword evidence="4" id="KW-0479">Metal-binding</keyword>
<keyword evidence="10" id="KW-1185">Reference proteome</keyword>
<evidence type="ECO:0000256" key="8">
    <source>
        <dbReference type="SAM" id="Phobius"/>
    </source>
</evidence>
<keyword evidence="7" id="KW-0503">Monooxygenase</keyword>
<evidence type="ECO:0000313" key="10">
    <source>
        <dbReference type="Proteomes" id="UP000224854"/>
    </source>
</evidence>
<dbReference type="PANTHER" id="PTHR24305">
    <property type="entry name" value="CYTOCHROME P450"/>
    <property type="match status" value="1"/>
</dbReference>
<keyword evidence="6" id="KW-0408">Iron</keyword>
<evidence type="ECO:0000256" key="5">
    <source>
        <dbReference type="ARBA" id="ARBA00023002"/>
    </source>
</evidence>
<protein>
    <recommendedName>
        <fullName evidence="11">Cytochrome P450</fullName>
    </recommendedName>
</protein>
<dbReference type="Gene3D" id="1.10.630.10">
    <property type="entry name" value="Cytochrome P450"/>
    <property type="match status" value="1"/>
</dbReference>
<evidence type="ECO:0008006" key="11">
    <source>
        <dbReference type="Google" id="ProtNLM"/>
    </source>
</evidence>
<dbReference type="GO" id="GO:0005506">
    <property type="term" value="F:iron ion binding"/>
    <property type="evidence" value="ECO:0007669"/>
    <property type="project" value="InterPro"/>
</dbReference>
<dbReference type="InterPro" id="IPR036396">
    <property type="entry name" value="Cyt_P450_sf"/>
</dbReference>
<reference evidence="9 10" key="1">
    <citation type="submission" date="2017-06" db="EMBL/GenBank/DDBJ databases">
        <title>Ant-infecting Ophiocordyceps genomes reveal a high diversity of potential behavioral manipulation genes and a possible major role for enterotoxins.</title>
        <authorList>
            <person name="De Bekker C."/>
            <person name="Evans H.C."/>
            <person name="Brachmann A."/>
            <person name="Hughes D.P."/>
        </authorList>
    </citation>
    <scope>NUCLEOTIDE SEQUENCE [LARGE SCALE GENOMIC DNA]</scope>
    <source>
        <strain evidence="9 10">1348a</strain>
    </source>
</reference>
<dbReference type="GO" id="GO:0004497">
    <property type="term" value="F:monooxygenase activity"/>
    <property type="evidence" value="ECO:0007669"/>
    <property type="project" value="UniProtKB-KW"/>
</dbReference>
<comment type="caution">
    <text evidence="9">The sequence shown here is derived from an EMBL/GenBank/DDBJ whole genome shotgun (WGS) entry which is preliminary data.</text>
</comment>